<dbReference type="Pfam" id="PF01105">
    <property type="entry name" value="EMP24_GP25L"/>
    <property type="match status" value="1"/>
</dbReference>
<comment type="subcellular location">
    <subcellularLocation>
        <location evidence="1 8">Membrane</location>
        <topology evidence="1 8">Single-pass type I membrane protein</topology>
    </subcellularLocation>
</comment>
<evidence type="ECO:0000256" key="1">
    <source>
        <dbReference type="ARBA" id="ARBA00004479"/>
    </source>
</evidence>
<evidence type="ECO:0000256" key="3">
    <source>
        <dbReference type="ARBA" id="ARBA00022473"/>
    </source>
</evidence>
<feature type="domain" description="GOLD" evidence="10">
    <location>
        <begin position="17"/>
        <end position="113"/>
    </location>
</feature>
<evidence type="ECO:0000256" key="9">
    <source>
        <dbReference type="SAM" id="Coils"/>
    </source>
</evidence>
<accession>A0A8J8WD85</accession>
<keyword evidence="3" id="KW-0217">Developmental protein</keyword>
<keyword evidence="4 8" id="KW-0812">Transmembrane</keyword>
<dbReference type="InterPro" id="IPR015720">
    <property type="entry name" value="Emp24-like"/>
</dbReference>
<comment type="similarity">
    <text evidence="2 8">Belongs to the EMP24/GP25L family.</text>
</comment>
<reference evidence="11" key="1">
    <citation type="submission" date="2020-07" db="EMBL/GenBank/DDBJ databases">
        <title>The High-quality genome of the commercially important snow crab, Chionoecetes opilio.</title>
        <authorList>
            <person name="Jeong J.-H."/>
            <person name="Ryu S."/>
        </authorList>
    </citation>
    <scope>NUCLEOTIDE SEQUENCE</scope>
    <source>
        <strain evidence="11">MADBK_172401_WGS</strain>
        <tissue evidence="11">Digestive gland</tissue>
    </source>
</reference>
<dbReference type="EMBL" id="JACEEZ010025860">
    <property type="protein sequence ID" value="KAG0696746.1"/>
    <property type="molecule type" value="Genomic_DNA"/>
</dbReference>
<feature type="coiled-coil region" evidence="9">
    <location>
        <begin position="122"/>
        <end position="149"/>
    </location>
</feature>
<comment type="caution">
    <text evidence="11">The sequence shown here is derived from an EMBL/GenBank/DDBJ whole genome shotgun (WGS) entry which is preliminary data.</text>
</comment>
<evidence type="ECO:0000256" key="5">
    <source>
        <dbReference type="ARBA" id="ARBA00022729"/>
    </source>
</evidence>
<dbReference type="GO" id="GO:0016020">
    <property type="term" value="C:membrane"/>
    <property type="evidence" value="ECO:0007669"/>
    <property type="project" value="UniProtKB-SubCell"/>
</dbReference>
<name>A0A8J8WD85_CHIOP</name>
<gene>
    <name evidence="11" type="primary">eca_1</name>
    <name evidence="11" type="ORF">GWK47_026438</name>
</gene>
<keyword evidence="7" id="KW-0472">Membrane</keyword>
<evidence type="ECO:0000256" key="2">
    <source>
        <dbReference type="ARBA" id="ARBA00007104"/>
    </source>
</evidence>
<evidence type="ECO:0000256" key="4">
    <source>
        <dbReference type="ARBA" id="ARBA00022692"/>
    </source>
</evidence>
<dbReference type="InterPro" id="IPR009038">
    <property type="entry name" value="GOLD_dom"/>
</dbReference>
<keyword evidence="6" id="KW-1133">Transmembrane helix</keyword>
<evidence type="ECO:0000256" key="8">
    <source>
        <dbReference type="RuleBase" id="RU003827"/>
    </source>
</evidence>
<sequence length="222" mass="25768">MCGVVEGLYFHIGETERKCFIEEIPDETMVTGNYKLQLHDPRTGGFMPSSPGLGMHVEIKDPDEKVLLSRVYSSEGRFTFTSHTPGEHVICLYSNSTKWFAGSQLRVHFDLQVGEHAIDYASMAQKEKLTELQLRVRQLLDQVEQITKEQNYQRYREERFRQTSESTNQRVLLWSVGQVGILLAMGFWQMRHLKTFFEAKKLRIFVTFTALVQSSPDRVRVD</sequence>
<dbReference type="AlphaFoldDB" id="A0A8J8WD85"/>
<evidence type="ECO:0000256" key="6">
    <source>
        <dbReference type="ARBA" id="ARBA00022989"/>
    </source>
</evidence>
<protein>
    <submittedName>
        <fullName evidence="11">Transmembrane emp24 domain-containing protein eca</fullName>
    </submittedName>
</protein>
<organism evidence="11 12">
    <name type="scientific">Chionoecetes opilio</name>
    <name type="common">Atlantic snow crab</name>
    <name type="synonym">Cancer opilio</name>
    <dbReference type="NCBI Taxonomy" id="41210"/>
    <lineage>
        <taxon>Eukaryota</taxon>
        <taxon>Metazoa</taxon>
        <taxon>Ecdysozoa</taxon>
        <taxon>Arthropoda</taxon>
        <taxon>Crustacea</taxon>
        <taxon>Multicrustacea</taxon>
        <taxon>Malacostraca</taxon>
        <taxon>Eumalacostraca</taxon>
        <taxon>Eucarida</taxon>
        <taxon>Decapoda</taxon>
        <taxon>Pleocyemata</taxon>
        <taxon>Brachyura</taxon>
        <taxon>Eubrachyura</taxon>
        <taxon>Majoidea</taxon>
        <taxon>Majidae</taxon>
        <taxon>Chionoecetes</taxon>
    </lineage>
</organism>
<evidence type="ECO:0000313" key="12">
    <source>
        <dbReference type="Proteomes" id="UP000770661"/>
    </source>
</evidence>
<proteinExistence type="inferred from homology"/>
<dbReference type="Proteomes" id="UP000770661">
    <property type="component" value="Unassembled WGS sequence"/>
</dbReference>
<keyword evidence="12" id="KW-1185">Reference proteome</keyword>
<keyword evidence="5" id="KW-0732">Signal</keyword>
<dbReference type="PANTHER" id="PTHR22811">
    <property type="entry name" value="TRANSMEMBRANE EMP24 DOMAIN-CONTAINING PROTEIN"/>
    <property type="match status" value="1"/>
</dbReference>
<evidence type="ECO:0000259" key="10">
    <source>
        <dbReference type="PROSITE" id="PS50866"/>
    </source>
</evidence>
<keyword evidence="9" id="KW-0175">Coiled coil</keyword>
<evidence type="ECO:0000313" key="11">
    <source>
        <dbReference type="EMBL" id="KAG0696746.1"/>
    </source>
</evidence>
<dbReference type="PROSITE" id="PS50866">
    <property type="entry name" value="GOLD"/>
    <property type="match status" value="1"/>
</dbReference>
<evidence type="ECO:0000256" key="7">
    <source>
        <dbReference type="ARBA" id="ARBA00023136"/>
    </source>
</evidence>
<dbReference type="SMART" id="SM01190">
    <property type="entry name" value="EMP24_GP25L"/>
    <property type="match status" value="1"/>
</dbReference>
<dbReference type="OrthoDB" id="3427at2759"/>